<accession>A0AAV4WG88</accession>
<keyword evidence="3" id="KW-1185">Reference proteome</keyword>
<gene>
    <name evidence="2" type="ORF">CDAR_307761</name>
</gene>
<evidence type="ECO:0000256" key="1">
    <source>
        <dbReference type="SAM" id="MobiDB-lite"/>
    </source>
</evidence>
<evidence type="ECO:0000313" key="2">
    <source>
        <dbReference type="EMBL" id="GIY81662.1"/>
    </source>
</evidence>
<name>A0AAV4WG88_9ARAC</name>
<reference evidence="2 3" key="1">
    <citation type="submission" date="2021-06" db="EMBL/GenBank/DDBJ databases">
        <title>Caerostris darwini draft genome.</title>
        <authorList>
            <person name="Kono N."/>
            <person name="Arakawa K."/>
        </authorList>
    </citation>
    <scope>NUCLEOTIDE SEQUENCE [LARGE SCALE GENOMIC DNA]</scope>
</reference>
<sequence>MVFHAKSPGGSGRPKRGHHSSGEVIFHIWKSFASPDKPPGSFGVFGRDAATSSAANCGDPGGARYLKPPFRTLRGNNRIPGKRSWWGGRPERGHHSSGEVIFHIWKSFASPDKPPGGVGIFGRDAATSAPLIAGIRYLMNARFPGGVPQEKGSVVCRLGRLD</sequence>
<organism evidence="2 3">
    <name type="scientific">Caerostris darwini</name>
    <dbReference type="NCBI Taxonomy" id="1538125"/>
    <lineage>
        <taxon>Eukaryota</taxon>
        <taxon>Metazoa</taxon>
        <taxon>Ecdysozoa</taxon>
        <taxon>Arthropoda</taxon>
        <taxon>Chelicerata</taxon>
        <taxon>Arachnida</taxon>
        <taxon>Araneae</taxon>
        <taxon>Araneomorphae</taxon>
        <taxon>Entelegynae</taxon>
        <taxon>Araneoidea</taxon>
        <taxon>Araneidae</taxon>
        <taxon>Caerostris</taxon>
    </lineage>
</organism>
<proteinExistence type="predicted"/>
<comment type="caution">
    <text evidence="2">The sequence shown here is derived from an EMBL/GenBank/DDBJ whole genome shotgun (WGS) entry which is preliminary data.</text>
</comment>
<evidence type="ECO:0008006" key="4">
    <source>
        <dbReference type="Google" id="ProtNLM"/>
    </source>
</evidence>
<dbReference type="Proteomes" id="UP001054837">
    <property type="component" value="Unassembled WGS sequence"/>
</dbReference>
<dbReference type="AlphaFoldDB" id="A0AAV4WG88"/>
<protein>
    <recommendedName>
        <fullName evidence="4">Ribosomal protein L2</fullName>
    </recommendedName>
</protein>
<dbReference type="EMBL" id="BPLQ01014657">
    <property type="protein sequence ID" value="GIY81662.1"/>
    <property type="molecule type" value="Genomic_DNA"/>
</dbReference>
<evidence type="ECO:0000313" key="3">
    <source>
        <dbReference type="Proteomes" id="UP001054837"/>
    </source>
</evidence>
<feature type="region of interest" description="Disordered" evidence="1">
    <location>
        <begin position="1"/>
        <end position="20"/>
    </location>
</feature>